<dbReference type="InterPro" id="IPR031973">
    <property type="entry name" value="Deltameth_res_prag01"/>
</dbReference>
<dbReference type="Pfam" id="PF16020">
    <property type="entry name" value="Deltameth_res"/>
    <property type="match status" value="1"/>
</dbReference>
<feature type="domain" description="Deltamethrin resistance protein prag01" evidence="2">
    <location>
        <begin position="31"/>
        <end position="82"/>
    </location>
</feature>
<reference evidence="4" key="2">
    <citation type="submission" date="2018-07" db="EMBL/GenBank/DDBJ databases">
        <authorList>
            <person name="Quirk P.G."/>
            <person name="Krulwich T.A."/>
        </authorList>
    </citation>
    <scope>NUCLEOTIDE SEQUENCE</scope>
</reference>
<dbReference type="VEuPathDB" id="VectorBase:CSON007276"/>
<dbReference type="EMBL" id="UFQT01002769">
    <property type="protein sequence ID" value="SSX34039.1"/>
    <property type="molecule type" value="Genomic_DNA"/>
</dbReference>
<dbReference type="AlphaFoldDB" id="A0A336MY57"/>
<name>A0A336MY57_CULSO</name>
<feature type="transmembrane region" description="Helical" evidence="1">
    <location>
        <begin position="51"/>
        <end position="69"/>
    </location>
</feature>
<keyword evidence="1" id="KW-0812">Transmembrane</keyword>
<protein>
    <submittedName>
        <fullName evidence="3">CSON004722 protein</fullName>
    </submittedName>
    <submittedName>
        <fullName evidence="4">CSON007276 protein</fullName>
    </submittedName>
</protein>
<dbReference type="OMA" id="IHFNYYV"/>
<accession>A0A336MY57</accession>
<reference evidence="3" key="1">
    <citation type="submission" date="2018-04" db="EMBL/GenBank/DDBJ databases">
        <authorList>
            <person name="Go L.Y."/>
            <person name="Mitchell J.A."/>
        </authorList>
    </citation>
    <scope>NUCLEOTIDE SEQUENCE</scope>
    <source>
        <tissue evidence="3">Whole organism</tissue>
    </source>
</reference>
<dbReference type="EMBL" id="UFQT01000196">
    <property type="protein sequence ID" value="SSX21514.1"/>
    <property type="molecule type" value="Genomic_DNA"/>
</dbReference>
<dbReference type="PANTHER" id="PTHR22133">
    <property type="entry name" value="AT01821P-RELATED"/>
    <property type="match status" value="1"/>
</dbReference>
<evidence type="ECO:0000256" key="1">
    <source>
        <dbReference type="SAM" id="Phobius"/>
    </source>
</evidence>
<dbReference type="PANTHER" id="PTHR22133:SF2">
    <property type="entry name" value="AT01821P-RELATED"/>
    <property type="match status" value="1"/>
</dbReference>
<evidence type="ECO:0000313" key="3">
    <source>
        <dbReference type="EMBL" id="SSX01134.1"/>
    </source>
</evidence>
<evidence type="ECO:0000259" key="2">
    <source>
        <dbReference type="Pfam" id="PF16020"/>
    </source>
</evidence>
<keyword evidence="1" id="KW-1133">Transmembrane helix</keyword>
<organism evidence="4">
    <name type="scientific">Culicoides sonorensis</name>
    <name type="common">Biting midge</name>
    <dbReference type="NCBI Taxonomy" id="179676"/>
    <lineage>
        <taxon>Eukaryota</taxon>
        <taxon>Metazoa</taxon>
        <taxon>Ecdysozoa</taxon>
        <taxon>Arthropoda</taxon>
        <taxon>Hexapoda</taxon>
        <taxon>Insecta</taxon>
        <taxon>Pterygota</taxon>
        <taxon>Neoptera</taxon>
        <taxon>Endopterygota</taxon>
        <taxon>Diptera</taxon>
        <taxon>Nematocera</taxon>
        <taxon>Chironomoidea</taxon>
        <taxon>Ceratopogonidae</taxon>
        <taxon>Ceratopogoninae</taxon>
        <taxon>Culicoides</taxon>
        <taxon>Monoculicoides</taxon>
    </lineage>
</organism>
<sequence length="86" mass="9753">MQPSRMFVQRLANFTARRGYQTKHYRQVTMNDLPVPQGDFFELEAARNRKYNAILAAGLSLTLGALFLAKTTGLIELHMDPPKSLD</sequence>
<gene>
    <name evidence="4" type="primary">CSON007276</name>
    <name evidence="3" type="synonym">CSON004722</name>
</gene>
<proteinExistence type="predicted"/>
<dbReference type="EMBL" id="UFQS01000196">
    <property type="protein sequence ID" value="SSX01134.1"/>
    <property type="molecule type" value="Genomic_DNA"/>
</dbReference>
<keyword evidence="1" id="KW-0472">Membrane</keyword>
<evidence type="ECO:0000313" key="4">
    <source>
        <dbReference type="EMBL" id="SSX34039.1"/>
    </source>
</evidence>
<dbReference type="VEuPathDB" id="VectorBase:CSON004722"/>